<accession>A0A2S0VYF5</accession>
<dbReference type="AlphaFoldDB" id="A0A2S0VYF5"/>
<dbReference type="KEGG" id="cate:C2869_22340"/>
<dbReference type="Gene3D" id="3.40.190.10">
    <property type="entry name" value="Periplasmic binding protein-like II"/>
    <property type="match status" value="2"/>
</dbReference>
<gene>
    <name evidence="2" type="ORF">C2869_22340</name>
</gene>
<feature type="signal peptide" evidence="1">
    <location>
        <begin position="1"/>
        <end position="20"/>
    </location>
</feature>
<evidence type="ECO:0000256" key="1">
    <source>
        <dbReference type="SAM" id="SignalP"/>
    </source>
</evidence>
<evidence type="ECO:0000313" key="2">
    <source>
        <dbReference type="EMBL" id="AWB69241.1"/>
    </source>
</evidence>
<keyword evidence="1" id="KW-0732">Signal</keyword>
<protein>
    <recommendedName>
        <fullName evidence="4">Solute-binding protein family 3/N-terminal domain-containing protein</fullName>
    </recommendedName>
</protein>
<dbReference type="OrthoDB" id="547680at2"/>
<name>A0A2S0VYF5_9ALTE</name>
<organism evidence="2 3">
    <name type="scientific">Saccharobesus litoralis</name>
    <dbReference type="NCBI Taxonomy" id="2172099"/>
    <lineage>
        <taxon>Bacteria</taxon>
        <taxon>Pseudomonadati</taxon>
        <taxon>Pseudomonadota</taxon>
        <taxon>Gammaproteobacteria</taxon>
        <taxon>Alteromonadales</taxon>
        <taxon>Alteromonadaceae</taxon>
        <taxon>Saccharobesus</taxon>
    </lineage>
</organism>
<sequence length="285" mass="33156">MIKLTLILVALLLLSGFSQARDVIRYQTSSLSSDANNPYFIKLLEQVLQRTQAQFGDYQIQAVFGNLPKARVARMLQSGELDLMWSATNLDLESQLAAVYVPLLKGMQGYRIFIIRADEQGRFDSVSHIQQLKQIKLGQGFNWNDVPILRHNGFNVIEGDKSRMLAMLKGKRFDMYPRGIYEPWREIKDKADFVVERSLYIRYPLPKYFFVSKQNSVLHQRLHQGLESMIDDGSFDAFFYAEPRFIEIFNRTRLDQRLSFQLINPDLSPASQQLVAQDKYWLQTK</sequence>
<dbReference type="SUPFAM" id="SSF53850">
    <property type="entry name" value="Periplasmic binding protein-like II"/>
    <property type="match status" value="1"/>
</dbReference>
<proteinExistence type="predicted"/>
<dbReference type="EMBL" id="CP026605">
    <property type="protein sequence ID" value="AWB69241.1"/>
    <property type="molecule type" value="Genomic_DNA"/>
</dbReference>
<geneLocation type="plasmid" evidence="2">
    <name>unnamed1</name>
</geneLocation>
<feature type="chain" id="PRO_5015776062" description="Solute-binding protein family 3/N-terminal domain-containing protein" evidence="1">
    <location>
        <begin position="21"/>
        <end position="285"/>
    </location>
</feature>
<dbReference type="Proteomes" id="UP000244441">
    <property type="component" value="Plasmid unnamed1"/>
</dbReference>
<reference evidence="2 3" key="1">
    <citation type="submission" date="2018-01" db="EMBL/GenBank/DDBJ databases">
        <title>Genome sequence of a Cantenovulum-like bacteria.</title>
        <authorList>
            <person name="Tan W.R."/>
            <person name="Lau N.-S."/>
            <person name="Go F."/>
            <person name="Amirul A.-A.A."/>
        </authorList>
    </citation>
    <scope>NUCLEOTIDE SEQUENCE [LARGE SCALE GENOMIC DNA]</scope>
    <source>
        <strain evidence="2 3">CCB-QB4</strain>
        <plasmid evidence="3">Plasmid unnamed1</plasmid>
    </source>
</reference>
<evidence type="ECO:0008006" key="4">
    <source>
        <dbReference type="Google" id="ProtNLM"/>
    </source>
</evidence>
<keyword evidence="3" id="KW-1185">Reference proteome</keyword>
<evidence type="ECO:0000313" key="3">
    <source>
        <dbReference type="Proteomes" id="UP000244441"/>
    </source>
</evidence>
<keyword evidence="2" id="KW-0614">Plasmid</keyword>
<dbReference type="RefSeq" id="WP_108605276.1">
    <property type="nucleotide sequence ID" value="NZ_CP026605.1"/>
</dbReference>